<dbReference type="AlphaFoldDB" id="A0A177KEF6"/>
<dbReference type="SUPFAM" id="SSF100950">
    <property type="entry name" value="NagB/RpiA/CoA transferase-like"/>
    <property type="match status" value="1"/>
</dbReference>
<dbReference type="EMBL" id="LSTV01000001">
    <property type="protein sequence ID" value="OAH51788.1"/>
    <property type="molecule type" value="Genomic_DNA"/>
</dbReference>
<keyword evidence="7" id="KW-0378">Hydrolase</keyword>
<dbReference type="InterPro" id="IPR005900">
    <property type="entry name" value="6-phosphogluconolactonase_DevB"/>
</dbReference>
<dbReference type="Proteomes" id="UP000076998">
    <property type="component" value="Unassembled WGS sequence"/>
</dbReference>
<dbReference type="RefSeq" id="WP_064002291.1">
    <property type="nucleotide sequence ID" value="NZ_LSTV01000001.1"/>
</dbReference>
<protein>
    <recommendedName>
        <fullName evidence="6 7">6-phosphogluconolactonase</fullName>
        <shortName evidence="7">6PGL</shortName>
        <ecNumber evidence="5 7">3.1.1.31</ecNumber>
    </recommendedName>
</protein>
<evidence type="ECO:0000313" key="10">
    <source>
        <dbReference type="Proteomes" id="UP000076998"/>
    </source>
</evidence>
<dbReference type="PANTHER" id="PTHR11054:SF0">
    <property type="entry name" value="6-PHOSPHOGLUCONOLACTONASE"/>
    <property type="match status" value="1"/>
</dbReference>
<dbReference type="OrthoDB" id="9810967at2"/>
<evidence type="ECO:0000256" key="5">
    <source>
        <dbReference type="ARBA" id="ARBA00013198"/>
    </source>
</evidence>
<sequence length="259" mass="27910">MSEFRAEKRVVVRPDAQTLARGVAKRFFQRVSARAAEGKTTHILLTGGTAGTAVLHAAGESDRRREVDWSNVHFWWGDERFVPAGDPERNETAARAAFLDHIDVPAANIHPIAASDGGRSHDEAAADYAAELASFAAEDQPWPRFTLAFLGVGPDGHIASLFPDRSEISDTEHAVLPVRHSPVPPSERITLTRPVINSSRRVWLVLPGTDKASALGLALAGASYHSVPAAGAKGRKQTVFFVDEAAAQGVPEELIDPEF</sequence>
<dbReference type="NCBIfam" id="TIGR01198">
    <property type="entry name" value="pgl"/>
    <property type="match status" value="1"/>
</dbReference>
<dbReference type="CDD" id="cd01400">
    <property type="entry name" value="6PGL"/>
    <property type="match status" value="1"/>
</dbReference>
<reference evidence="9 10" key="1">
    <citation type="submission" date="2016-02" db="EMBL/GenBank/DDBJ databases">
        <authorList>
            <person name="Wen L."/>
            <person name="He K."/>
            <person name="Yang H."/>
        </authorList>
    </citation>
    <scope>NUCLEOTIDE SEQUENCE [LARGE SCALE GENOMIC DNA]</scope>
    <source>
        <strain evidence="9 10">CD11_3</strain>
    </source>
</reference>
<comment type="function">
    <text evidence="2 7">Hydrolysis of 6-phosphogluconolactone to 6-phosphogluconate.</text>
</comment>
<dbReference type="GO" id="GO:0017057">
    <property type="term" value="F:6-phosphogluconolactonase activity"/>
    <property type="evidence" value="ECO:0007669"/>
    <property type="project" value="UniProtKB-UniRule"/>
</dbReference>
<evidence type="ECO:0000256" key="4">
    <source>
        <dbReference type="ARBA" id="ARBA00010662"/>
    </source>
</evidence>
<comment type="pathway">
    <text evidence="3 7">Carbohydrate degradation; pentose phosphate pathway; D-ribulose 5-phosphate from D-glucose 6-phosphate (oxidative stage): step 2/3.</text>
</comment>
<comment type="catalytic activity">
    <reaction evidence="1 7">
        <text>6-phospho-D-glucono-1,5-lactone + H2O = 6-phospho-D-gluconate + H(+)</text>
        <dbReference type="Rhea" id="RHEA:12556"/>
        <dbReference type="ChEBI" id="CHEBI:15377"/>
        <dbReference type="ChEBI" id="CHEBI:15378"/>
        <dbReference type="ChEBI" id="CHEBI:57955"/>
        <dbReference type="ChEBI" id="CHEBI:58759"/>
        <dbReference type="EC" id="3.1.1.31"/>
    </reaction>
</comment>
<evidence type="ECO:0000256" key="3">
    <source>
        <dbReference type="ARBA" id="ARBA00004961"/>
    </source>
</evidence>
<feature type="domain" description="Glucosamine/galactosamine-6-phosphate isomerase" evidence="8">
    <location>
        <begin position="14"/>
        <end position="238"/>
    </location>
</feature>
<dbReference type="InterPro" id="IPR006148">
    <property type="entry name" value="Glc/Gal-6P_isomerase"/>
</dbReference>
<accession>A0A177KEF6</accession>
<gene>
    <name evidence="7" type="primary">pgl</name>
    <name evidence="9" type="ORF">AYL44_06035</name>
</gene>
<organism evidence="9 10">
    <name type="scientific">Microbacterium oleivorans</name>
    <dbReference type="NCBI Taxonomy" id="273677"/>
    <lineage>
        <taxon>Bacteria</taxon>
        <taxon>Bacillati</taxon>
        <taxon>Actinomycetota</taxon>
        <taxon>Actinomycetes</taxon>
        <taxon>Micrococcales</taxon>
        <taxon>Microbacteriaceae</taxon>
        <taxon>Microbacterium</taxon>
    </lineage>
</organism>
<comment type="similarity">
    <text evidence="4 7">Belongs to the glucosamine/galactosamine-6-phosphate isomerase family. 6-phosphogluconolactonase subfamily.</text>
</comment>
<dbReference type="GO" id="GO:0005975">
    <property type="term" value="P:carbohydrate metabolic process"/>
    <property type="evidence" value="ECO:0007669"/>
    <property type="project" value="UniProtKB-UniRule"/>
</dbReference>
<dbReference type="InterPro" id="IPR039104">
    <property type="entry name" value="6PGL"/>
</dbReference>
<evidence type="ECO:0000256" key="6">
    <source>
        <dbReference type="ARBA" id="ARBA00020337"/>
    </source>
</evidence>
<dbReference type="EC" id="3.1.1.31" evidence="5 7"/>
<dbReference type="PANTHER" id="PTHR11054">
    <property type="entry name" value="6-PHOSPHOGLUCONOLACTONASE"/>
    <property type="match status" value="1"/>
</dbReference>
<proteinExistence type="inferred from homology"/>
<dbReference type="InterPro" id="IPR037171">
    <property type="entry name" value="NagB/RpiA_transferase-like"/>
</dbReference>
<evidence type="ECO:0000256" key="1">
    <source>
        <dbReference type="ARBA" id="ARBA00000832"/>
    </source>
</evidence>
<evidence type="ECO:0000313" key="9">
    <source>
        <dbReference type="EMBL" id="OAH51788.1"/>
    </source>
</evidence>
<dbReference type="GO" id="GO:0006098">
    <property type="term" value="P:pentose-phosphate shunt"/>
    <property type="evidence" value="ECO:0007669"/>
    <property type="project" value="UniProtKB-UniPathway"/>
</dbReference>
<evidence type="ECO:0000259" key="8">
    <source>
        <dbReference type="Pfam" id="PF01182"/>
    </source>
</evidence>
<dbReference type="Pfam" id="PF01182">
    <property type="entry name" value="Glucosamine_iso"/>
    <property type="match status" value="1"/>
</dbReference>
<name>A0A177KEF6_9MICO</name>
<evidence type="ECO:0000256" key="7">
    <source>
        <dbReference type="RuleBase" id="RU365095"/>
    </source>
</evidence>
<comment type="caution">
    <text evidence="9">The sequence shown here is derived from an EMBL/GenBank/DDBJ whole genome shotgun (WGS) entry which is preliminary data.</text>
</comment>
<evidence type="ECO:0000256" key="2">
    <source>
        <dbReference type="ARBA" id="ARBA00002681"/>
    </source>
</evidence>
<dbReference type="UniPathway" id="UPA00115">
    <property type="reaction ID" value="UER00409"/>
</dbReference>
<dbReference type="Gene3D" id="3.40.50.1360">
    <property type="match status" value="1"/>
</dbReference>